<feature type="transmembrane region" description="Helical" evidence="6">
    <location>
        <begin position="350"/>
        <end position="377"/>
    </location>
</feature>
<proteinExistence type="predicted"/>
<feature type="transmembrane region" description="Helical" evidence="6">
    <location>
        <begin position="278"/>
        <end position="298"/>
    </location>
</feature>
<sequence>MSAQELLAPFLGALQASISVLITISFGVIAAQFGLLSQNAAKELSRTCVRMFLPALLIYKVGSEISGGTAMRYVPIIMWSLLYNAVSAALGAVATRMFKLPPWVTVAITFNNTTSLPLLLIKSLDATGILDSILVGGDTSSEAIDRATSYFLINSTISNCLTFALGPRLLRPHDEDAPDKKEDDVKAAQEHPGSNGYPILQREDEEAIPPPSGQTNGNEANEDDLIDEESSLLPRQLVRRGNRVNRKGSEKAARVWDRLPDWTHTPLEIMYSFMNAPLMGAIIGAIIGISPALHRLFFNESTDGGFFNAWLTTSIKNIGDLFTVSQIIVVGVKLSLSLRRMKKGENSGRVPWQCVTFITVVRFFMWPLISIPLIWLVATKTSFLNNDPILWFAMMLMPTGPPAMILAALGEMNDSPEEEKMAISKLLTIEYFVTPLTCFAVVGALKASEAGLK</sequence>
<feature type="transmembrane region" description="Helical" evidence="6">
    <location>
        <begin position="389"/>
        <end position="410"/>
    </location>
</feature>
<keyword evidence="8" id="KW-1185">Reference proteome</keyword>
<comment type="caution">
    <text evidence="7">The sequence shown here is derived from an EMBL/GenBank/DDBJ whole genome shotgun (WGS) entry which is preliminary data.</text>
</comment>
<evidence type="ECO:0000313" key="8">
    <source>
        <dbReference type="Proteomes" id="UP000799536"/>
    </source>
</evidence>
<feature type="transmembrane region" description="Helical" evidence="6">
    <location>
        <begin position="73"/>
        <end position="93"/>
    </location>
</feature>
<evidence type="ECO:0000256" key="6">
    <source>
        <dbReference type="SAM" id="Phobius"/>
    </source>
</evidence>
<feature type="region of interest" description="Disordered" evidence="5">
    <location>
        <begin position="172"/>
        <end position="200"/>
    </location>
</feature>
<evidence type="ECO:0000256" key="2">
    <source>
        <dbReference type="ARBA" id="ARBA00022692"/>
    </source>
</evidence>
<name>A0A9P4JLQ8_9PLEO</name>
<dbReference type="GO" id="GO:0055085">
    <property type="term" value="P:transmembrane transport"/>
    <property type="evidence" value="ECO:0007669"/>
    <property type="project" value="InterPro"/>
</dbReference>
<dbReference type="Proteomes" id="UP000799536">
    <property type="component" value="Unassembled WGS sequence"/>
</dbReference>
<keyword evidence="2 6" id="KW-0812">Transmembrane</keyword>
<keyword evidence="4 6" id="KW-0472">Membrane</keyword>
<evidence type="ECO:0000256" key="3">
    <source>
        <dbReference type="ARBA" id="ARBA00022989"/>
    </source>
</evidence>
<reference evidence="7" key="1">
    <citation type="journal article" date="2020" name="Stud. Mycol.">
        <title>101 Dothideomycetes genomes: a test case for predicting lifestyles and emergence of pathogens.</title>
        <authorList>
            <person name="Haridas S."/>
            <person name="Albert R."/>
            <person name="Binder M."/>
            <person name="Bloem J."/>
            <person name="Labutti K."/>
            <person name="Salamov A."/>
            <person name="Andreopoulos B."/>
            <person name="Baker S."/>
            <person name="Barry K."/>
            <person name="Bills G."/>
            <person name="Bluhm B."/>
            <person name="Cannon C."/>
            <person name="Castanera R."/>
            <person name="Culley D."/>
            <person name="Daum C."/>
            <person name="Ezra D."/>
            <person name="Gonzalez J."/>
            <person name="Henrissat B."/>
            <person name="Kuo A."/>
            <person name="Liang C."/>
            <person name="Lipzen A."/>
            <person name="Lutzoni F."/>
            <person name="Magnuson J."/>
            <person name="Mondo S."/>
            <person name="Nolan M."/>
            <person name="Ohm R."/>
            <person name="Pangilinan J."/>
            <person name="Park H.-J."/>
            <person name="Ramirez L."/>
            <person name="Alfaro M."/>
            <person name="Sun H."/>
            <person name="Tritt A."/>
            <person name="Yoshinaga Y."/>
            <person name="Zwiers L.-H."/>
            <person name="Turgeon B."/>
            <person name="Goodwin S."/>
            <person name="Spatafora J."/>
            <person name="Crous P."/>
            <person name="Grigoriev I."/>
        </authorList>
    </citation>
    <scope>NUCLEOTIDE SEQUENCE</scope>
    <source>
        <strain evidence="7">ATCC 74209</strain>
    </source>
</reference>
<dbReference type="OrthoDB" id="191139at2759"/>
<keyword evidence="3 6" id="KW-1133">Transmembrane helix</keyword>
<evidence type="ECO:0000256" key="5">
    <source>
        <dbReference type="SAM" id="MobiDB-lite"/>
    </source>
</evidence>
<gene>
    <name evidence="7" type="ORF">GQ43DRAFT_400171</name>
</gene>
<evidence type="ECO:0000256" key="1">
    <source>
        <dbReference type="ARBA" id="ARBA00004141"/>
    </source>
</evidence>
<evidence type="ECO:0000256" key="4">
    <source>
        <dbReference type="ARBA" id="ARBA00023136"/>
    </source>
</evidence>
<dbReference type="InterPro" id="IPR004776">
    <property type="entry name" value="Mem_transp_PIN-like"/>
</dbReference>
<dbReference type="GO" id="GO:0016020">
    <property type="term" value="C:membrane"/>
    <property type="evidence" value="ECO:0007669"/>
    <property type="project" value="UniProtKB-SubCell"/>
</dbReference>
<feature type="compositionally biased region" description="Basic and acidic residues" evidence="5">
    <location>
        <begin position="172"/>
        <end position="189"/>
    </location>
</feature>
<feature type="transmembrane region" description="Helical" evidence="6">
    <location>
        <begin position="12"/>
        <end position="36"/>
    </location>
</feature>
<dbReference type="AlphaFoldDB" id="A0A9P4JLQ8"/>
<comment type="subcellular location">
    <subcellularLocation>
        <location evidence="1">Membrane</location>
        <topology evidence="1">Multi-pass membrane protein</topology>
    </subcellularLocation>
</comment>
<feature type="transmembrane region" description="Helical" evidence="6">
    <location>
        <begin position="422"/>
        <end position="445"/>
    </location>
</feature>
<dbReference type="Pfam" id="PF03547">
    <property type="entry name" value="Mem_trans"/>
    <property type="match status" value="1"/>
</dbReference>
<protein>
    <submittedName>
        <fullName evidence="7">Uncharacterized protein</fullName>
    </submittedName>
</protein>
<organism evidence="7 8">
    <name type="scientific">Delitschia confertaspora ATCC 74209</name>
    <dbReference type="NCBI Taxonomy" id="1513339"/>
    <lineage>
        <taxon>Eukaryota</taxon>
        <taxon>Fungi</taxon>
        <taxon>Dikarya</taxon>
        <taxon>Ascomycota</taxon>
        <taxon>Pezizomycotina</taxon>
        <taxon>Dothideomycetes</taxon>
        <taxon>Pleosporomycetidae</taxon>
        <taxon>Pleosporales</taxon>
        <taxon>Delitschiaceae</taxon>
        <taxon>Delitschia</taxon>
    </lineage>
</organism>
<dbReference type="EMBL" id="ML994118">
    <property type="protein sequence ID" value="KAF2198778.1"/>
    <property type="molecule type" value="Genomic_DNA"/>
</dbReference>
<accession>A0A9P4JLQ8</accession>
<dbReference type="PANTHER" id="PTHR31794">
    <property type="entry name" value="AUXIN EFFLUX TRANSPORTER FAMILY PROTEIN (EUROFUNG)"/>
    <property type="match status" value="1"/>
</dbReference>
<dbReference type="GO" id="GO:0005783">
    <property type="term" value="C:endoplasmic reticulum"/>
    <property type="evidence" value="ECO:0007669"/>
    <property type="project" value="TreeGrafter"/>
</dbReference>
<feature type="transmembrane region" description="Helical" evidence="6">
    <location>
        <begin position="318"/>
        <end position="338"/>
    </location>
</feature>
<dbReference type="PANTHER" id="PTHR31794:SF4">
    <property type="entry name" value="AUXIN EFFLUX TRANSPORTER FAMILY PROTEIN (EUROFUNG)"/>
    <property type="match status" value="1"/>
</dbReference>
<evidence type="ECO:0000313" key="7">
    <source>
        <dbReference type="EMBL" id="KAF2198778.1"/>
    </source>
</evidence>